<keyword evidence="1" id="KW-0732">Signal</keyword>
<feature type="signal peptide" evidence="1">
    <location>
        <begin position="1"/>
        <end position="24"/>
    </location>
</feature>
<feature type="chain" id="PRO_5013110160" description="Outer membrane protein beta-barrel domain-containing protein" evidence="1">
    <location>
        <begin position="25"/>
        <end position="237"/>
    </location>
</feature>
<protein>
    <recommendedName>
        <fullName evidence="4">Outer membrane protein beta-barrel domain-containing protein</fullName>
    </recommendedName>
</protein>
<evidence type="ECO:0000313" key="2">
    <source>
        <dbReference type="EMBL" id="SHF86403.1"/>
    </source>
</evidence>
<reference evidence="2 3" key="1">
    <citation type="submission" date="2016-11" db="EMBL/GenBank/DDBJ databases">
        <authorList>
            <person name="Jaros S."/>
            <person name="Januszkiewicz K."/>
            <person name="Wedrychowicz H."/>
        </authorList>
    </citation>
    <scope>NUCLEOTIDE SEQUENCE [LARGE SCALE GENOMIC DNA]</scope>
    <source>
        <strain evidence="2 3">DSM 26910</strain>
    </source>
</reference>
<sequence length="237" mass="26662">MNYKKRILPIAIIVCAFFANRISAQDVEAADQSLNTEAKGLYIGGQATTNGLGFNVRYILGKRLTLKTGVESLSLNYNYEFEENDISYDADFNYKTGGIFLMGDYFYTNSLYLTGGVIFNNFQPRLKGAANSDMEYGDITIPASKVGDFNIRFEPETKVSPYAGIGFRRFIGKRKMVTYNFETGLYYIGPPKLNIEASGLLEPTANPVHGQQQRLEKQFSAYKYYPVVKLAVAIRLF</sequence>
<dbReference type="AlphaFoldDB" id="A0A1M5F4D5"/>
<accession>A0A1M5F4D5</accession>
<organism evidence="2 3">
    <name type="scientific">Mariniphaga anaerophila</name>
    <dbReference type="NCBI Taxonomy" id="1484053"/>
    <lineage>
        <taxon>Bacteria</taxon>
        <taxon>Pseudomonadati</taxon>
        <taxon>Bacteroidota</taxon>
        <taxon>Bacteroidia</taxon>
        <taxon>Marinilabiliales</taxon>
        <taxon>Prolixibacteraceae</taxon>
        <taxon>Mariniphaga</taxon>
    </lineage>
</organism>
<evidence type="ECO:0008006" key="4">
    <source>
        <dbReference type="Google" id="ProtNLM"/>
    </source>
</evidence>
<dbReference type="STRING" id="1484053.SAMN05444274_11114"/>
<dbReference type="RefSeq" id="WP_073003193.1">
    <property type="nucleotide sequence ID" value="NZ_FQUM01000011.1"/>
</dbReference>
<proteinExistence type="predicted"/>
<name>A0A1M5F4D5_9BACT</name>
<keyword evidence="3" id="KW-1185">Reference proteome</keyword>
<dbReference type="Gene3D" id="2.40.160.170">
    <property type="match status" value="1"/>
</dbReference>
<dbReference type="OrthoDB" id="597504at2"/>
<evidence type="ECO:0000313" key="3">
    <source>
        <dbReference type="Proteomes" id="UP000184164"/>
    </source>
</evidence>
<gene>
    <name evidence="2" type="ORF">SAMN05444274_11114</name>
</gene>
<dbReference type="EMBL" id="FQUM01000011">
    <property type="protein sequence ID" value="SHF86403.1"/>
    <property type="molecule type" value="Genomic_DNA"/>
</dbReference>
<evidence type="ECO:0000256" key="1">
    <source>
        <dbReference type="SAM" id="SignalP"/>
    </source>
</evidence>
<dbReference type="Proteomes" id="UP000184164">
    <property type="component" value="Unassembled WGS sequence"/>
</dbReference>
<dbReference type="SUPFAM" id="SSF56935">
    <property type="entry name" value="Porins"/>
    <property type="match status" value="1"/>
</dbReference>